<dbReference type="InterPro" id="IPR043519">
    <property type="entry name" value="NT_sf"/>
</dbReference>
<dbReference type="AlphaFoldDB" id="A0A256IUD4"/>
<sequence length="283" mass="31260">MKAPPSTSETARLSEVGWGRLHVVHRDPPSGGGASIALTVPVSTDNLFKHGASRYVLNFLADSPDIDVSIRALSRITPFSERATRQAVDALADAGLLEVEPNGNAHRVRINRTRLHVPTDPIESIPQIPYRTPVRVACQYLKSEFEEVLGIILFGSVARGDADRRSDIDLWILVDDDLFAARGAANELARTLEGLQIPPTISLAEAESVDFETHWETIRERLEAEDTNWASAERHSFELIVETPASILGQSNRVAPEKLFGEGITLRSTKTLERVKREVITNE</sequence>
<dbReference type="Pfam" id="PF01909">
    <property type="entry name" value="NTP_transf_2"/>
    <property type="match status" value="1"/>
</dbReference>
<evidence type="ECO:0000313" key="3">
    <source>
        <dbReference type="Proteomes" id="UP000216409"/>
    </source>
</evidence>
<feature type="domain" description="Polymerase nucleotidyl transferase" evidence="1">
    <location>
        <begin position="139"/>
        <end position="179"/>
    </location>
</feature>
<gene>
    <name evidence="2" type="ORF">DJ83_10585</name>
</gene>
<proteinExistence type="predicted"/>
<dbReference type="Proteomes" id="UP000216409">
    <property type="component" value="Unassembled WGS sequence"/>
</dbReference>
<dbReference type="EMBL" id="NHOW01000123">
    <property type="protein sequence ID" value="OYR60135.1"/>
    <property type="molecule type" value="Genomic_DNA"/>
</dbReference>
<comment type="caution">
    <text evidence="2">The sequence shown here is derived from an EMBL/GenBank/DDBJ whole genome shotgun (WGS) entry which is preliminary data.</text>
</comment>
<reference evidence="2 3" key="1">
    <citation type="journal article" date="2014" name="Front. Microbiol.">
        <title>Population and genomic analysis of the genus Halorubrum.</title>
        <authorList>
            <person name="Fullmer M.S."/>
            <person name="Soucy S.M."/>
            <person name="Swithers K.S."/>
            <person name="Makkay A.M."/>
            <person name="Wheeler R."/>
            <person name="Ventosa A."/>
            <person name="Gogarten J.P."/>
            <person name="Papke R.T."/>
        </authorList>
    </citation>
    <scope>NUCLEOTIDE SEQUENCE [LARGE SCALE GENOMIC DNA]</scope>
    <source>
        <strain evidence="2 3">LD3</strain>
    </source>
</reference>
<evidence type="ECO:0000313" key="2">
    <source>
        <dbReference type="EMBL" id="OYR60135.1"/>
    </source>
</evidence>
<dbReference type="GO" id="GO:0016779">
    <property type="term" value="F:nucleotidyltransferase activity"/>
    <property type="evidence" value="ECO:0007669"/>
    <property type="project" value="InterPro"/>
</dbReference>
<dbReference type="SUPFAM" id="SSF46785">
    <property type="entry name" value="Winged helix' DNA-binding domain"/>
    <property type="match status" value="1"/>
</dbReference>
<dbReference type="InterPro" id="IPR002934">
    <property type="entry name" value="Polymerase_NTP_transf_dom"/>
</dbReference>
<dbReference type="SUPFAM" id="SSF81301">
    <property type="entry name" value="Nucleotidyltransferase"/>
    <property type="match status" value="1"/>
</dbReference>
<protein>
    <recommendedName>
        <fullName evidence="1">Polymerase nucleotidyl transferase domain-containing protein</fullName>
    </recommendedName>
</protein>
<evidence type="ECO:0000259" key="1">
    <source>
        <dbReference type="Pfam" id="PF01909"/>
    </source>
</evidence>
<name>A0A256IUD4_HALEZ</name>
<accession>A0A256IUD4</accession>
<dbReference type="CDD" id="cd05403">
    <property type="entry name" value="NT_KNTase_like"/>
    <property type="match status" value="1"/>
</dbReference>
<organism evidence="2 3">
    <name type="scientific">Halorubrum ezzemoulense</name>
    <name type="common">Halorubrum chaoviator</name>
    <dbReference type="NCBI Taxonomy" id="337243"/>
    <lineage>
        <taxon>Archaea</taxon>
        <taxon>Methanobacteriati</taxon>
        <taxon>Methanobacteriota</taxon>
        <taxon>Stenosarchaea group</taxon>
        <taxon>Halobacteria</taxon>
        <taxon>Halobacteriales</taxon>
        <taxon>Haloferacaceae</taxon>
        <taxon>Halorubrum</taxon>
    </lineage>
</organism>
<dbReference type="InterPro" id="IPR036390">
    <property type="entry name" value="WH_DNA-bd_sf"/>
</dbReference>
<dbReference type="Gene3D" id="3.30.460.10">
    <property type="entry name" value="Beta Polymerase, domain 2"/>
    <property type="match status" value="1"/>
</dbReference>